<gene>
    <name evidence="1" type="ORF">J2T57_001639</name>
</gene>
<evidence type="ECO:0000313" key="2">
    <source>
        <dbReference type="Proteomes" id="UP001205843"/>
    </source>
</evidence>
<accession>A0AAE3G335</accession>
<keyword evidence="2" id="KW-1185">Reference proteome</keyword>
<dbReference type="Proteomes" id="UP001205843">
    <property type="component" value="Unassembled WGS sequence"/>
</dbReference>
<protein>
    <submittedName>
        <fullName evidence="1">Uncharacterized protein</fullName>
    </submittedName>
</protein>
<sequence>MASIEALRERTHHHPGIERGKALARLTHAARVMLAGTKATHPDGLPVIAYRGEHGASGAWLETRLPSISFGSREAAGVYACQPNNRNDRVGAARVLPAFLSIKNPIMNDPDDPYLDLVLVRRALGQAATIEIALRHAEHIIDTGNWLENFDSAFGSVEELLALRPQAIDELYLDAYVVLDDGEAVRALAAVGCDGAIHGGNGVTALDTEYRVFDSRQVISVLTGRPVLAANIEQGAERRFAQPEAAPAP</sequence>
<dbReference type="AlphaFoldDB" id="A0AAE3G335"/>
<proteinExistence type="predicted"/>
<organism evidence="1 2">
    <name type="scientific">Natronocella acetinitrilica</name>
    <dbReference type="NCBI Taxonomy" id="414046"/>
    <lineage>
        <taxon>Bacteria</taxon>
        <taxon>Pseudomonadati</taxon>
        <taxon>Pseudomonadota</taxon>
        <taxon>Gammaproteobacteria</taxon>
        <taxon>Chromatiales</taxon>
        <taxon>Ectothiorhodospiraceae</taxon>
        <taxon>Natronocella</taxon>
    </lineage>
</organism>
<dbReference type="RefSeq" id="WP_253476605.1">
    <property type="nucleotide sequence ID" value="NZ_JALJXV010000003.1"/>
</dbReference>
<name>A0AAE3G335_9GAMM</name>
<reference evidence="1" key="1">
    <citation type="submission" date="2022-03" db="EMBL/GenBank/DDBJ databases">
        <title>Genomic Encyclopedia of Type Strains, Phase III (KMG-III): the genomes of soil and plant-associated and newly described type strains.</title>
        <authorList>
            <person name="Whitman W."/>
        </authorList>
    </citation>
    <scope>NUCLEOTIDE SEQUENCE</scope>
    <source>
        <strain evidence="1">ANL 6-2</strain>
    </source>
</reference>
<dbReference type="EMBL" id="JALJXV010000003">
    <property type="protein sequence ID" value="MCP1674537.1"/>
    <property type="molecule type" value="Genomic_DNA"/>
</dbReference>
<evidence type="ECO:0000313" key="1">
    <source>
        <dbReference type="EMBL" id="MCP1674537.1"/>
    </source>
</evidence>
<comment type="caution">
    <text evidence="1">The sequence shown here is derived from an EMBL/GenBank/DDBJ whole genome shotgun (WGS) entry which is preliminary data.</text>
</comment>